<dbReference type="SUPFAM" id="SSF51197">
    <property type="entry name" value="Clavaminate synthase-like"/>
    <property type="match status" value="1"/>
</dbReference>
<organism evidence="1 2">
    <name type="scientific">Kitasatospora arboriphila</name>
    <dbReference type="NCBI Taxonomy" id="258052"/>
    <lineage>
        <taxon>Bacteria</taxon>
        <taxon>Bacillati</taxon>
        <taxon>Actinomycetota</taxon>
        <taxon>Actinomycetes</taxon>
        <taxon>Kitasatosporales</taxon>
        <taxon>Streptomycetaceae</taxon>
        <taxon>Kitasatospora</taxon>
    </lineage>
</organism>
<proteinExistence type="predicted"/>
<dbReference type="EMBL" id="BAAALD010000010">
    <property type="protein sequence ID" value="GAA1076078.1"/>
    <property type="molecule type" value="Genomic_DNA"/>
</dbReference>
<protein>
    <recommendedName>
        <fullName evidence="3">Cupin domain-containing protein</fullName>
    </recommendedName>
</protein>
<evidence type="ECO:0008006" key="3">
    <source>
        <dbReference type="Google" id="ProtNLM"/>
    </source>
</evidence>
<evidence type="ECO:0000313" key="2">
    <source>
        <dbReference type="Proteomes" id="UP001499987"/>
    </source>
</evidence>
<name>A0ABP4DWL5_9ACTN</name>
<dbReference type="Gene3D" id="2.60.120.650">
    <property type="entry name" value="Cupin"/>
    <property type="match status" value="1"/>
</dbReference>
<dbReference type="Proteomes" id="UP001499987">
    <property type="component" value="Unassembled WGS sequence"/>
</dbReference>
<evidence type="ECO:0000313" key="1">
    <source>
        <dbReference type="EMBL" id="GAA1076078.1"/>
    </source>
</evidence>
<accession>A0ABP4DWL5</accession>
<gene>
    <name evidence="1" type="ORF">GCM10009663_16850</name>
</gene>
<reference evidence="2" key="1">
    <citation type="journal article" date="2019" name="Int. J. Syst. Evol. Microbiol.">
        <title>The Global Catalogue of Microorganisms (GCM) 10K type strain sequencing project: providing services to taxonomists for standard genome sequencing and annotation.</title>
        <authorList>
            <consortium name="The Broad Institute Genomics Platform"/>
            <consortium name="The Broad Institute Genome Sequencing Center for Infectious Disease"/>
            <person name="Wu L."/>
            <person name="Ma J."/>
        </authorList>
    </citation>
    <scope>NUCLEOTIDE SEQUENCE [LARGE SCALE GENOMIC DNA]</scope>
    <source>
        <strain evidence="2">JCM 13002</strain>
    </source>
</reference>
<comment type="caution">
    <text evidence="1">The sequence shown here is derived from an EMBL/GenBank/DDBJ whole genome shotgun (WGS) entry which is preliminary data.</text>
</comment>
<keyword evidence="2" id="KW-1185">Reference proteome</keyword>
<sequence length="404" mass="43284">MLTMSVDMRKWNSFATAESPGFTRTVFLSGVVQDPEHVRGLIADALRTATREAPGDLRIRAFRPGAFDYRLTKRFTASPLGPDETAGDWLARVADGPDACIAVNDISAWSLPLGEWAEGLVRELLGHGARELPSGADVYTFVADSGWTPFGIHKDTEASLILHLGPAPKEVWVWPDGSFDDSAVTPSPSFGRICFDIEEHLATAERHLLQPGDFLCIPQDTYHVFRNLGPSAFVGLTPYPARPRPLAADAFLRAALPAAGEPPAPTGRAITGLVRTAAEQPDFAERVAHEIDLAQLKRRTNGYLSTPHRAALPAAAPDPDATLRWARPGAVAAAGTADGTVLVVRGRTLHFADRLDFGPLEQATGSPLPFTPAELADLLPAGLTGPQRTELAAELHRRGAVVTA</sequence>